<dbReference type="AlphaFoldDB" id="A0A6J6WLG0"/>
<evidence type="ECO:0000256" key="1">
    <source>
        <dbReference type="SAM" id="MobiDB-lite"/>
    </source>
</evidence>
<organism evidence="2">
    <name type="scientific">freshwater metagenome</name>
    <dbReference type="NCBI Taxonomy" id="449393"/>
    <lineage>
        <taxon>unclassified sequences</taxon>
        <taxon>metagenomes</taxon>
        <taxon>ecological metagenomes</taxon>
    </lineage>
</organism>
<gene>
    <name evidence="2" type="ORF">UFOPK2958_00836</name>
</gene>
<accession>A0A6J6WLG0</accession>
<dbReference type="EMBL" id="CAFAAB010000086">
    <property type="protein sequence ID" value="CAB4786031.1"/>
    <property type="molecule type" value="Genomic_DNA"/>
</dbReference>
<protein>
    <submittedName>
        <fullName evidence="2">Unannotated protein</fullName>
    </submittedName>
</protein>
<evidence type="ECO:0000313" key="2">
    <source>
        <dbReference type="EMBL" id="CAB4786031.1"/>
    </source>
</evidence>
<sequence length="71" mass="7612">MVRMESVAGKMNAAARPISARIEINCVLLCDQAAIALKMAKKTSPPCMTFLRPRRSESPPPASKNPANGSE</sequence>
<name>A0A6J6WLG0_9ZZZZ</name>
<reference evidence="2" key="1">
    <citation type="submission" date="2020-05" db="EMBL/GenBank/DDBJ databases">
        <authorList>
            <person name="Chiriac C."/>
            <person name="Salcher M."/>
            <person name="Ghai R."/>
            <person name="Kavagutti S V."/>
        </authorList>
    </citation>
    <scope>NUCLEOTIDE SEQUENCE</scope>
</reference>
<proteinExistence type="predicted"/>
<feature type="region of interest" description="Disordered" evidence="1">
    <location>
        <begin position="48"/>
        <end position="71"/>
    </location>
</feature>